<dbReference type="eggNOG" id="ENOG502QQX4">
    <property type="taxonomic scope" value="Eukaryota"/>
</dbReference>
<dbReference type="RefSeq" id="XP_002844920.1">
    <property type="nucleotide sequence ID" value="XM_002844874.1"/>
</dbReference>
<dbReference type="EMBL" id="DS995706">
    <property type="protein sequence ID" value="EEQ34065.1"/>
    <property type="molecule type" value="Genomic_DNA"/>
</dbReference>
<protein>
    <submittedName>
        <fullName evidence="1">Uncharacterized protein</fullName>
    </submittedName>
</protein>
<dbReference type="HOGENOM" id="CLU_1586087_0_0_1"/>
<dbReference type="OrthoDB" id="5409522at2759"/>
<dbReference type="AlphaFoldDB" id="C5FVY1"/>
<evidence type="ECO:0000313" key="2">
    <source>
        <dbReference type="Proteomes" id="UP000002035"/>
    </source>
</evidence>
<name>C5FVY1_ARTOC</name>
<evidence type="ECO:0000313" key="1">
    <source>
        <dbReference type="EMBL" id="EEQ34065.1"/>
    </source>
</evidence>
<accession>C5FVY1</accession>
<dbReference type="Proteomes" id="UP000002035">
    <property type="component" value="Unassembled WGS sequence"/>
</dbReference>
<dbReference type="GeneID" id="9227002"/>
<reference evidence="2" key="1">
    <citation type="journal article" date="2012" name="MBio">
        <title>Comparative genome analysis of Trichophyton rubrum and related dermatophytes reveals candidate genes involved in infection.</title>
        <authorList>
            <person name="Martinez D.A."/>
            <person name="Oliver B.G."/>
            <person name="Graeser Y."/>
            <person name="Goldberg J.M."/>
            <person name="Li W."/>
            <person name="Martinez-Rossi N.M."/>
            <person name="Monod M."/>
            <person name="Shelest E."/>
            <person name="Barton R.C."/>
            <person name="Birch E."/>
            <person name="Brakhage A.A."/>
            <person name="Chen Z."/>
            <person name="Gurr S.J."/>
            <person name="Heiman D."/>
            <person name="Heitman J."/>
            <person name="Kosti I."/>
            <person name="Rossi A."/>
            <person name="Saif S."/>
            <person name="Samalova M."/>
            <person name="Saunders C.W."/>
            <person name="Shea T."/>
            <person name="Summerbell R.C."/>
            <person name="Xu J."/>
            <person name="Young S."/>
            <person name="Zeng Q."/>
            <person name="Birren B.W."/>
            <person name="Cuomo C.A."/>
            <person name="White T.C."/>
        </authorList>
    </citation>
    <scope>NUCLEOTIDE SEQUENCE [LARGE SCALE GENOMIC DNA]</scope>
    <source>
        <strain evidence="2">ATCC MYA-4605 / CBS 113480</strain>
    </source>
</reference>
<gene>
    <name evidence="1" type="ORF">MCYG_06884</name>
</gene>
<organism evidence="1 2">
    <name type="scientific">Arthroderma otae (strain ATCC MYA-4605 / CBS 113480)</name>
    <name type="common">Microsporum canis</name>
    <dbReference type="NCBI Taxonomy" id="554155"/>
    <lineage>
        <taxon>Eukaryota</taxon>
        <taxon>Fungi</taxon>
        <taxon>Dikarya</taxon>
        <taxon>Ascomycota</taxon>
        <taxon>Pezizomycotina</taxon>
        <taxon>Eurotiomycetes</taxon>
        <taxon>Eurotiomycetidae</taxon>
        <taxon>Onygenales</taxon>
        <taxon>Arthrodermataceae</taxon>
        <taxon>Microsporum</taxon>
    </lineage>
</organism>
<sequence length="168" mass="19245">MISAQSATEAHNLCSQAPIKPLTSPTIQYLAEDKAVSYVKGINAIRDFHFLPRYISVRVPGWLLEYWMRSDRRLTYRDIRARMTAPPADIPSDNALNMRREREARLSLGLSCWSACRGDITRTEMERVERWSQPQVSFNTTMGIEYATSDRSNFHTPACLLMKCLDGI</sequence>
<dbReference type="VEuPathDB" id="FungiDB:MCYG_06884"/>
<proteinExistence type="predicted"/>
<keyword evidence="2" id="KW-1185">Reference proteome</keyword>